<evidence type="ECO:0000256" key="4">
    <source>
        <dbReference type="ARBA" id="ARBA00022692"/>
    </source>
</evidence>
<comment type="subcellular location">
    <subcellularLocation>
        <location evidence="1">Cell membrane</location>
        <topology evidence="1">Multi-pass membrane protein</topology>
    </subcellularLocation>
    <subcellularLocation>
        <location evidence="7">Membrane</location>
        <topology evidence="7">Multi-pass membrane protein</topology>
    </subcellularLocation>
</comment>
<evidence type="ECO:0000313" key="11">
    <source>
        <dbReference type="Proteomes" id="UP000075238"/>
    </source>
</evidence>
<evidence type="ECO:0000256" key="3">
    <source>
        <dbReference type="ARBA" id="ARBA00022475"/>
    </source>
</evidence>
<keyword evidence="11" id="KW-1185">Reference proteome</keyword>
<dbReference type="PANTHER" id="PTHR42703:SF1">
    <property type="entry name" value="NA(+)_H(+) ANTIPORTER SUBUNIT D1"/>
    <property type="match status" value="1"/>
</dbReference>
<dbReference type="Pfam" id="PF00361">
    <property type="entry name" value="Proton_antipo_M"/>
    <property type="match status" value="1"/>
</dbReference>
<comment type="similarity">
    <text evidence="2">Belongs to the CPA3 antiporters (TC 2.A.63) subunit D family.</text>
</comment>
<dbReference type="InterPro" id="IPR050586">
    <property type="entry name" value="CPA3_Na-H_Antiporter_D"/>
</dbReference>
<proteinExistence type="inferred from homology"/>
<evidence type="ECO:0000256" key="8">
    <source>
        <dbReference type="SAM" id="Phobius"/>
    </source>
</evidence>
<dbReference type="KEGG" id="cnan:A2G96_12150"/>
<feature type="transmembrane region" description="Helical" evidence="8">
    <location>
        <begin position="242"/>
        <end position="266"/>
    </location>
</feature>
<feature type="domain" description="NADH:quinone oxidoreductase/Mrp antiporter transmembrane" evidence="9">
    <location>
        <begin position="125"/>
        <end position="421"/>
    </location>
</feature>
<feature type="transmembrane region" description="Helical" evidence="8">
    <location>
        <begin position="371"/>
        <end position="391"/>
    </location>
</feature>
<dbReference type="PRINTS" id="PR01437">
    <property type="entry name" value="NUOXDRDTASE4"/>
</dbReference>
<dbReference type="Proteomes" id="UP000075238">
    <property type="component" value="Chromosome 1"/>
</dbReference>
<dbReference type="InterPro" id="IPR003918">
    <property type="entry name" value="NADH_UbQ_OxRdtase"/>
</dbReference>
<dbReference type="AlphaFoldDB" id="A0A142JK13"/>
<feature type="transmembrane region" description="Helical" evidence="8">
    <location>
        <begin position="203"/>
        <end position="230"/>
    </location>
</feature>
<dbReference type="STRING" id="1796606.A2G96_12150"/>
<organism evidence="10 11">
    <name type="scientific">Cupriavidus nantongensis</name>
    <dbReference type="NCBI Taxonomy" id="1796606"/>
    <lineage>
        <taxon>Bacteria</taxon>
        <taxon>Pseudomonadati</taxon>
        <taxon>Pseudomonadota</taxon>
        <taxon>Betaproteobacteria</taxon>
        <taxon>Burkholderiales</taxon>
        <taxon>Burkholderiaceae</taxon>
        <taxon>Cupriavidus</taxon>
    </lineage>
</organism>
<dbReference type="GO" id="GO:0008137">
    <property type="term" value="F:NADH dehydrogenase (ubiquinone) activity"/>
    <property type="evidence" value="ECO:0007669"/>
    <property type="project" value="InterPro"/>
</dbReference>
<feature type="transmembrane region" description="Helical" evidence="8">
    <location>
        <begin position="33"/>
        <end position="50"/>
    </location>
</feature>
<dbReference type="GO" id="GO:0042773">
    <property type="term" value="P:ATP synthesis coupled electron transport"/>
    <property type="evidence" value="ECO:0007669"/>
    <property type="project" value="InterPro"/>
</dbReference>
<evidence type="ECO:0000259" key="9">
    <source>
        <dbReference type="Pfam" id="PF00361"/>
    </source>
</evidence>
<evidence type="ECO:0000256" key="2">
    <source>
        <dbReference type="ARBA" id="ARBA00005346"/>
    </source>
</evidence>
<feature type="transmembrane region" description="Helical" evidence="8">
    <location>
        <begin position="162"/>
        <end position="183"/>
    </location>
</feature>
<accession>A0A142JK13</accession>
<dbReference type="EMBL" id="CP014844">
    <property type="protein sequence ID" value="AMR78425.1"/>
    <property type="molecule type" value="Genomic_DNA"/>
</dbReference>
<feature type="transmembrane region" description="Helical" evidence="8">
    <location>
        <begin position="79"/>
        <end position="96"/>
    </location>
</feature>
<feature type="transmembrane region" description="Helical" evidence="8">
    <location>
        <begin position="278"/>
        <end position="302"/>
    </location>
</feature>
<feature type="transmembrane region" description="Helical" evidence="8">
    <location>
        <begin position="339"/>
        <end position="359"/>
    </location>
</feature>
<keyword evidence="4 7" id="KW-0812">Transmembrane</keyword>
<dbReference type="RefSeq" id="WP_062799478.1">
    <property type="nucleotide sequence ID" value="NZ_CP014844.1"/>
</dbReference>
<feature type="transmembrane region" description="Helical" evidence="8">
    <location>
        <begin position="314"/>
        <end position="333"/>
    </location>
</feature>
<evidence type="ECO:0000256" key="1">
    <source>
        <dbReference type="ARBA" id="ARBA00004651"/>
    </source>
</evidence>
<evidence type="ECO:0000256" key="5">
    <source>
        <dbReference type="ARBA" id="ARBA00022989"/>
    </source>
</evidence>
<feature type="transmembrane region" description="Helical" evidence="8">
    <location>
        <begin position="131"/>
        <end position="150"/>
    </location>
</feature>
<feature type="transmembrane region" description="Helical" evidence="8">
    <location>
        <begin position="411"/>
        <end position="430"/>
    </location>
</feature>
<evidence type="ECO:0000256" key="6">
    <source>
        <dbReference type="ARBA" id="ARBA00023136"/>
    </source>
</evidence>
<dbReference type="PANTHER" id="PTHR42703">
    <property type="entry name" value="NADH DEHYDROGENASE"/>
    <property type="match status" value="1"/>
</dbReference>
<keyword evidence="6 8" id="KW-0472">Membrane</keyword>
<gene>
    <name evidence="10" type="ORF">A2G96_12150</name>
</gene>
<reference evidence="10 11" key="1">
    <citation type="submission" date="2016-03" db="EMBL/GenBank/DDBJ databases">
        <title>Complete genome sequence of a novel chlorpyrifos degrading bacterium, Cupriavidus nantongensis sp. X1.</title>
        <authorList>
            <person name="Fang L."/>
        </authorList>
    </citation>
    <scope>NUCLEOTIDE SEQUENCE [LARGE SCALE GENOMIC DNA]</scope>
    <source>
        <strain evidence="10 11">X1</strain>
    </source>
</reference>
<dbReference type="InterPro" id="IPR001750">
    <property type="entry name" value="ND/Mrp_TM"/>
</dbReference>
<protein>
    <submittedName>
        <fullName evidence="10">Cation:proton antiporter</fullName>
    </submittedName>
</protein>
<sequence>MNHAVLLPILIPMFAGALLTAMPAQRLHAQRVASAVATLLLVPVAVLLLRHAAGGDIVVYAMGNWSAPFGIVLQLDRTGAMMLALTALLAVAALAAAGEGTARQGRHFYTLFQFQLMGLNGAFLAGDLFNLFVFFEILLIASYALLVHGAGRARVGAGLHYVILNLVASSFFLVAIGVLYGLSGTLNMAHLGLRLAGLPAQDLPLAVAAGAMLMLVFGLKAALFPLYFWLPRAYGSATGPVAALFAIMTKVGIYAMLRCDALIFGGAQGLLGPFLHDWVFVLALATLAVGALATLAVGALGALAATPLRAMTSYLVVASVGLLAACVSMQSQAGWAAALYYLLSTTLCTAALFLLADALEPEAVRTDGAPVVASRLAGVLYLVGVVAAVGLPPLSGFLGKAMILRATPAPWMPVLWPAVLGSSLLLLIAVSRTGTRLLWRLPHEAQRVAEGAEYLDEDHPGAARLRVRPDARKLACCMLLLAGNLALTVGARPVSDYVADAAAQLLDRGAYLRAVLPGERG</sequence>
<dbReference type="GO" id="GO:0005886">
    <property type="term" value="C:plasma membrane"/>
    <property type="evidence" value="ECO:0007669"/>
    <property type="project" value="UniProtKB-SubCell"/>
</dbReference>
<keyword evidence="5 8" id="KW-1133">Transmembrane helix</keyword>
<dbReference type="OrthoDB" id="9768329at2"/>
<dbReference type="NCBIfam" id="NF009309">
    <property type="entry name" value="PRK12666.1"/>
    <property type="match status" value="1"/>
</dbReference>
<evidence type="ECO:0000256" key="7">
    <source>
        <dbReference type="RuleBase" id="RU000320"/>
    </source>
</evidence>
<evidence type="ECO:0000313" key="10">
    <source>
        <dbReference type="EMBL" id="AMR78425.1"/>
    </source>
</evidence>
<name>A0A142JK13_9BURK</name>
<keyword evidence="3" id="KW-1003">Cell membrane</keyword>